<organism evidence="11 12">
    <name type="scientific">Mailhella massiliensis</name>
    <dbReference type="NCBI Taxonomy" id="1903261"/>
    <lineage>
        <taxon>Bacteria</taxon>
        <taxon>Pseudomonadati</taxon>
        <taxon>Thermodesulfobacteriota</taxon>
        <taxon>Desulfovibrionia</taxon>
        <taxon>Desulfovibrionales</taxon>
        <taxon>Desulfovibrionaceae</taxon>
        <taxon>Mailhella</taxon>
    </lineage>
</organism>
<dbReference type="RefSeq" id="WP_304120828.1">
    <property type="nucleotide sequence ID" value="NZ_DYZA01000042.1"/>
</dbReference>
<dbReference type="GO" id="GO:0015297">
    <property type="term" value="F:antiporter activity"/>
    <property type="evidence" value="ECO:0007669"/>
    <property type="project" value="UniProtKB-KW"/>
</dbReference>
<comment type="subcellular location">
    <subcellularLocation>
        <location evidence="1">Cell membrane</location>
        <topology evidence="1">Multi-pass membrane protein</topology>
    </subcellularLocation>
</comment>
<evidence type="ECO:0000256" key="8">
    <source>
        <dbReference type="ARBA" id="ARBA00023136"/>
    </source>
</evidence>
<dbReference type="AlphaFoldDB" id="A0A921AVF8"/>
<evidence type="ECO:0000256" key="7">
    <source>
        <dbReference type="ARBA" id="ARBA00023065"/>
    </source>
</evidence>
<keyword evidence="3" id="KW-0050">Antiport</keyword>
<evidence type="ECO:0000256" key="6">
    <source>
        <dbReference type="ARBA" id="ARBA00022989"/>
    </source>
</evidence>
<dbReference type="PANTHER" id="PTHR43298:SF2">
    <property type="entry name" value="FMN_FAD EXPORTER YEEO-RELATED"/>
    <property type="match status" value="1"/>
</dbReference>
<dbReference type="GO" id="GO:0005886">
    <property type="term" value="C:plasma membrane"/>
    <property type="evidence" value="ECO:0007669"/>
    <property type="project" value="UniProtKB-SubCell"/>
</dbReference>
<dbReference type="Pfam" id="PF01554">
    <property type="entry name" value="MatE"/>
    <property type="match status" value="2"/>
</dbReference>
<keyword evidence="8 10" id="KW-0472">Membrane</keyword>
<dbReference type="EMBL" id="DYZA01000042">
    <property type="protein sequence ID" value="HJD96478.1"/>
    <property type="molecule type" value="Genomic_DNA"/>
</dbReference>
<accession>A0A921AVF8</accession>
<dbReference type="NCBIfam" id="TIGR00797">
    <property type="entry name" value="matE"/>
    <property type="match status" value="1"/>
</dbReference>
<feature type="transmembrane region" description="Helical" evidence="10">
    <location>
        <begin position="298"/>
        <end position="318"/>
    </location>
</feature>
<feature type="transmembrane region" description="Helical" evidence="10">
    <location>
        <begin position="207"/>
        <end position="226"/>
    </location>
</feature>
<feature type="transmembrane region" description="Helical" evidence="10">
    <location>
        <begin position="330"/>
        <end position="351"/>
    </location>
</feature>
<feature type="transmembrane region" description="Helical" evidence="10">
    <location>
        <begin position="399"/>
        <end position="418"/>
    </location>
</feature>
<feature type="transmembrane region" description="Helical" evidence="10">
    <location>
        <begin position="20"/>
        <end position="45"/>
    </location>
</feature>
<evidence type="ECO:0000256" key="10">
    <source>
        <dbReference type="SAM" id="Phobius"/>
    </source>
</evidence>
<feature type="transmembrane region" description="Helical" evidence="10">
    <location>
        <begin position="172"/>
        <end position="195"/>
    </location>
</feature>
<evidence type="ECO:0000256" key="3">
    <source>
        <dbReference type="ARBA" id="ARBA00022449"/>
    </source>
</evidence>
<feature type="transmembrane region" description="Helical" evidence="10">
    <location>
        <begin position="65"/>
        <end position="86"/>
    </location>
</feature>
<dbReference type="InterPro" id="IPR048279">
    <property type="entry name" value="MdtK-like"/>
</dbReference>
<feature type="transmembrane region" description="Helical" evidence="10">
    <location>
        <begin position="143"/>
        <end position="165"/>
    </location>
</feature>
<feature type="transmembrane region" description="Helical" evidence="10">
    <location>
        <begin position="430"/>
        <end position="451"/>
    </location>
</feature>
<keyword evidence="7" id="KW-0406">Ion transport</keyword>
<proteinExistence type="predicted"/>
<reference evidence="11" key="1">
    <citation type="journal article" date="2021" name="PeerJ">
        <title>Extensive microbial diversity within the chicken gut microbiome revealed by metagenomics and culture.</title>
        <authorList>
            <person name="Gilroy R."/>
            <person name="Ravi A."/>
            <person name="Getino M."/>
            <person name="Pursley I."/>
            <person name="Horton D.L."/>
            <person name="Alikhan N.F."/>
            <person name="Baker D."/>
            <person name="Gharbi K."/>
            <person name="Hall N."/>
            <person name="Watson M."/>
            <person name="Adriaenssens E.M."/>
            <person name="Foster-Nyarko E."/>
            <person name="Jarju S."/>
            <person name="Secka A."/>
            <person name="Antonio M."/>
            <person name="Oren A."/>
            <person name="Chaudhuri R.R."/>
            <person name="La Ragione R."/>
            <person name="Hildebrand F."/>
            <person name="Pallen M.J."/>
        </authorList>
    </citation>
    <scope>NUCLEOTIDE SEQUENCE</scope>
    <source>
        <strain evidence="11">ChiGjej2B2-19336</strain>
    </source>
</reference>
<gene>
    <name evidence="11" type="ORF">K8W16_02375</name>
</gene>
<dbReference type="GO" id="GO:0006811">
    <property type="term" value="P:monoatomic ion transport"/>
    <property type="evidence" value="ECO:0007669"/>
    <property type="project" value="UniProtKB-KW"/>
</dbReference>
<dbReference type="PIRSF" id="PIRSF006603">
    <property type="entry name" value="DinF"/>
    <property type="match status" value="1"/>
</dbReference>
<evidence type="ECO:0000256" key="5">
    <source>
        <dbReference type="ARBA" id="ARBA00022692"/>
    </source>
</evidence>
<keyword evidence="4" id="KW-1003">Cell membrane</keyword>
<evidence type="ECO:0000313" key="11">
    <source>
        <dbReference type="EMBL" id="HJD96478.1"/>
    </source>
</evidence>
<dbReference type="CDD" id="cd13137">
    <property type="entry name" value="MATE_NorM_like"/>
    <property type="match status" value="1"/>
</dbReference>
<evidence type="ECO:0000256" key="2">
    <source>
        <dbReference type="ARBA" id="ARBA00022448"/>
    </source>
</evidence>
<keyword evidence="5 10" id="KW-0812">Transmembrane</keyword>
<keyword evidence="6 10" id="KW-1133">Transmembrane helix</keyword>
<evidence type="ECO:0000256" key="4">
    <source>
        <dbReference type="ARBA" id="ARBA00022475"/>
    </source>
</evidence>
<keyword evidence="2" id="KW-0813">Transport</keyword>
<evidence type="ECO:0000256" key="1">
    <source>
        <dbReference type="ARBA" id="ARBA00004651"/>
    </source>
</evidence>
<name>A0A921AVF8_9BACT</name>
<protein>
    <recommendedName>
        <fullName evidence="9">Multidrug-efflux transporter</fullName>
    </recommendedName>
</protein>
<dbReference type="GO" id="GO:0042910">
    <property type="term" value="F:xenobiotic transmembrane transporter activity"/>
    <property type="evidence" value="ECO:0007669"/>
    <property type="project" value="InterPro"/>
</dbReference>
<dbReference type="InterPro" id="IPR002528">
    <property type="entry name" value="MATE_fam"/>
</dbReference>
<reference evidence="11" key="2">
    <citation type="submission" date="2021-09" db="EMBL/GenBank/DDBJ databases">
        <authorList>
            <person name="Gilroy R."/>
        </authorList>
    </citation>
    <scope>NUCLEOTIDE SEQUENCE</scope>
    <source>
        <strain evidence="11">ChiGjej2B2-19336</strain>
    </source>
</reference>
<evidence type="ECO:0000256" key="9">
    <source>
        <dbReference type="ARBA" id="ARBA00031636"/>
    </source>
</evidence>
<feature type="transmembrane region" description="Helical" evidence="10">
    <location>
        <begin position="371"/>
        <end position="392"/>
    </location>
</feature>
<comment type="caution">
    <text evidence="11">The sequence shown here is derived from an EMBL/GenBank/DDBJ whole genome shotgun (WGS) entry which is preliminary data.</text>
</comment>
<dbReference type="Proteomes" id="UP000698963">
    <property type="component" value="Unassembled WGS sequence"/>
</dbReference>
<dbReference type="InterPro" id="IPR050222">
    <property type="entry name" value="MATE_MdtK"/>
</dbReference>
<feature type="transmembrane region" description="Helical" evidence="10">
    <location>
        <begin position="98"/>
        <end position="123"/>
    </location>
</feature>
<evidence type="ECO:0000313" key="12">
    <source>
        <dbReference type="Proteomes" id="UP000698963"/>
    </source>
</evidence>
<dbReference type="PANTHER" id="PTHR43298">
    <property type="entry name" value="MULTIDRUG RESISTANCE PROTEIN NORM-RELATED"/>
    <property type="match status" value="1"/>
</dbReference>
<sequence>MSALFSFLSSLRFGAWLREVPFGTIWGLVWPQMMMLFCSIIVNLTDIWAAGRVSSDVQAAVGLSFQLQVFLMVFGWALGAGGMAAVSQSMGAGRFMRAQNYVGLVLASCVAVACVLALLTWIFRAPVLFVLQTPPLLLPATDYMVSIMLMGLPAFYVMQVGGTLFRAARQVIAPLLVAVAACLLNVFGDLCFGLGWLGFPVLGMTGIAWSTFSANALAAVLTLLFLKRGGLISRHLLPPLRWLRSGAPYLVKVAVPACGNSLLWHTGYLVMYAITASLPDGVEALAGLTAGNRIESLLYMPANAFMVTASILVGNALGAGDKAGAKRIGVVLFLISGISMSSVAACMWPFIPDLAAFFSMEGAVQTQIVNYLFYNVLVVPFTVSGLVLHGVMNGAGATIYPLIVNTASIWLIRLPFGWGLSRLVFHDACGVYMAMFLSMSIQTSAMVWVFFRKDWTRFAMGAHSSHFKHKEKA</sequence>
<feature type="transmembrane region" description="Helical" evidence="10">
    <location>
        <begin position="247"/>
        <end position="278"/>
    </location>
</feature>